<reference evidence="1" key="1">
    <citation type="submission" date="2021-06" db="EMBL/GenBank/DDBJ databases">
        <authorList>
            <person name="Kallberg Y."/>
            <person name="Tangrot J."/>
            <person name="Rosling A."/>
        </authorList>
    </citation>
    <scope>NUCLEOTIDE SEQUENCE</scope>
    <source>
        <strain evidence="1">MA453B</strain>
    </source>
</reference>
<evidence type="ECO:0000313" key="1">
    <source>
        <dbReference type="EMBL" id="CAG8517036.1"/>
    </source>
</evidence>
<gene>
    <name evidence="1" type="ORF">DERYTH_LOCUS3678</name>
</gene>
<comment type="caution">
    <text evidence="1">The sequence shown here is derived from an EMBL/GenBank/DDBJ whole genome shotgun (WGS) entry which is preliminary data.</text>
</comment>
<dbReference type="AlphaFoldDB" id="A0A9N9A461"/>
<proteinExistence type="predicted"/>
<name>A0A9N9A461_9GLOM</name>
<evidence type="ECO:0000313" key="2">
    <source>
        <dbReference type="Proteomes" id="UP000789405"/>
    </source>
</evidence>
<keyword evidence="2" id="KW-1185">Reference proteome</keyword>
<sequence>MAGNFAKREGNVFEEIEIDEGKEILVGNERTVFEENEVVVLENSEEENEIQVISVTEIL</sequence>
<dbReference type="EMBL" id="CAJVPY010001328">
    <property type="protein sequence ID" value="CAG8517036.1"/>
    <property type="molecule type" value="Genomic_DNA"/>
</dbReference>
<protein>
    <submittedName>
        <fullName evidence="1">16448_t:CDS:1</fullName>
    </submittedName>
</protein>
<organism evidence="1 2">
    <name type="scientific">Dentiscutata erythropus</name>
    <dbReference type="NCBI Taxonomy" id="1348616"/>
    <lineage>
        <taxon>Eukaryota</taxon>
        <taxon>Fungi</taxon>
        <taxon>Fungi incertae sedis</taxon>
        <taxon>Mucoromycota</taxon>
        <taxon>Glomeromycotina</taxon>
        <taxon>Glomeromycetes</taxon>
        <taxon>Diversisporales</taxon>
        <taxon>Gigasporaceae</taxon>
        <taxon>Dentiscutata</taxon>
    </lineage>
</organism>
<dbReference type="OrthoDB" id="2423653at2759"/>
<dbReference type="Proteomes" id="UP000789405">
    <property type="component" value="Unassembled WGS sequence"/>
</dbReference>
<accession>A0A9N9A461</accession>